<comment type="caution">
    <text evidence="1">The sequence shown here is derived from an EMBL/GenBank/DDBJ whole genome shotgun (WGS) entry which is preliminary data.</text>
</comment>
<keyword evidence="2" id="KW-1185">Reference proteome</keyword>
<gene>
    <name evidence="1" type="ORF">GCM10023172_25730</name>
</gene>
<proteinExistence type="predicted"/>
<dbReference type="EMBL" id="BAABGQ010000006">
    <property type="protein sequence ID" value="GAA4502390.1"/>
    <property type="molecule type" value="Genomic_DNA"/>
</dbReference>
<reference evidence="2" key="1">
    <citation type="journal article" date="2019" name="Int. J. Syst. Evol. Microbiol.">
        <title>The Global Catalogue of Microorganisms (GCM) 10K type strain sequencing project: providing services to taxonomists for standard genome sequencing and annotation.</title>
        <authorList>
            <consortium name="The Broad Institute Genomics Platform"/>
            <consortium name="The Broad Institute Genome Sequencing Center for Infectious Disease"/>
            <person name="Wu L."/>
            <person name="Ma J."/>
        </authorList>
    </citation>
    <scope>NUCLEOTIDE SEQUENCE [LARGE SCALE GENOMIC DNA]</scope>
    <source>
        <strain evidence="2">JCM 17841</strain>
    </source>
</reference>
<evidence type="ECO:0000313" key="2">
    <source>
        <dbReference type="Proteomes" id="UP001501243"/>
    </source>
</evidence>
<organism evidence="1 2">
    <name type="scientific">Hymenobacter ginsengisoli</name>
    <dbReference type="NCBI Taxonomy" id="1051626"/>
    <lineage>
        <taxon>Bacteria</taxon>
        <taxon>Pseudomonadati</taxon>
        <taxon>Bacteroidota</taxon>
        <taxon>Cytophagia</taxon>
        <taxon>Cytophagales</taxon>
        <taxon>Hymenobacteraceae</taxon>
        <taxon>Hymenobacter</taxon>
    </lineage>
</organism>
<accession>A0ABP8QH59</accession>
<sequence>MEPDFARRAQLGRLDGGYQRFFLGRGEGVGHFVEIQTVCKRENVMLSLSKQLCRAVPTKRASCFDKLSMTFFRG</sequence>
<protein>
    <submittedName>
        <fullName evidence="1">Uncharacterized protein</fullName>
    </submittedName>
</protein>
<evidence type="ECO:0000313" key="1">
    <source>
        <dbReference type="EMBL" id="GAA4502390.1"/>
    </source>
</evidence>
<name>A0ABP8QH59_9BACT</name>
<dbReference type="Proteomes" id="UP001501243">
    <property type="component" value="Unassembled WGS sequence"/>
</dbReference>